<dbReference type="GO" id="GO:0016491">
    <property type="term" value="F:oxidoreductase activity"/>
    <property type="evidence" value="ECO:0007669"/>
    <property type="project" value="UniProtKB-KW"/>
</dbReference>
<dbReference type="GO" id="GO:0005737">
    <property type="term" value="C:cytoplasm"/>
    <property type="evidence" value="ECO:0007669"/>
    <property type="project" value="TreeGrafter"/>
</dbReference>
<evidence type="ECO:0000259" key="2">
    <source>
        <dbReference type="Pfam" id="PF00248"/>
    </source>
</evidence>
<proteinExistence type="predicted"/>
<reference evidence="4" key="1">
    <citation type="submission" date="2016-03" db="EMBL/GenBank/DDBJ databases">
        <authorList>
            <person name="Devillers H."/>
        </authorList>
    </citation>
    <scope>NUCLEOTIDE SEQUENCE [LARGE SCALE GENOMIC DNA]</scope>
</reference>
<feature type="domain" description="NADP-dependent oxidoreductase" evidence="2">
    <location>
        <begin position="17"/>
        <end position="322"/>
    </location>
</feature>
<gene>
    <name evidence="3" type="ORF">LADA_0E11672G</name>
</gene>
<dbReference type="STRING" id="1266660.A0A1G4JEU7"/>
<sequence length="336" mass="36965">MLSVQEIRDAHFAASAGYGLMGLTWTPQPAAKDQAFGALDKAIELNKAPVLFNVGEFYGPDFRNLHLARDYFAARPGAREKTIVSCKGCIDAKTLTPVGDRAGVVKSVENCLREFGGPIDVFEPARIDSKLAGSEPFAAETFDTLVEFIENGKIGAISLSEVTEEQIRAIDAKYHKYIVCVEVELSLFSPHILSDGVADACNELGLPILCYSPLCRGLLTGAVKSTEDVRDGSIQKRLKKFNGDALAHNLLLPQFLTQEIVAKRQDGVTLPQVALAWVRSWNTKYPKTNFIPLPGGSSAKRVEENLTEKHLNQQELDKINSFIKEFVVVGDRYEHV</sequence>
<name>A0A1G4JEU7_9SACH</name>
<dbReference type="CDD" id="cd19077">
    <property type="entry name" value="AKR_AKR8A1-2"/>
    <property type="match status" value="1"/>
</dbReference>
<accession>A0A1G4JEU7</accession>
<dbReference type="Pfam" id="PF00248">
    <property type="entry name" value="Aldo_ket_red"/>
    <property type="match status" value="1"/>
</dbReference>
<keyword evidence="4" id="KW-1185">Reference proteome</keyword>
<dbReference type="InterPro" id="IPR050791">
    <property type="entry name" value="Aldo-Keto_reductase"/>
</dbReference>
<evidence type="ECO:0000256" key="1">
    <source>
        <dbReference type="ARBA" id="ARBA00023002"/>
    </source>
</evidence>
<protein>
    <submittedName>
        <fullName evidence="3">LADA_0E11672g1_1</fullName>
    </submittedName>
</protein>
<dbReference type="SUPFAM" id="SSF51430">
    <property type="entry name" value="NAD(P)-linked oxidoreductase"/>
    <property type="match status" value="1"/>
</dbReference>
<dbReference type="PANTHER" id="PTHR43625">
    <property type="entry name" value="AFLATOXIN B1 ALDEHYDE REDUCTASE"/>
    <property type="match status" value="1"/>
</dbReference>
<evidence type="ECO:0000313" key="3">
    <source>
        <dbReference type="EMBL" id="SCU88711.1"/>
    </source>
</evidence>
<dbReference type="EMBL" id="LT598455">
    <property type="protein sequence ID" value="SCU88711.1"/>
    <property type="molecule type" value="Genomic_DNA"/>
</dbReference>
<evidence type="ECO:0000313" key="4">
    <source>
        <dbReference type="Proteomes" id="UP000190274"/>
    </source>
</evidence>
<dbReference type="InterPro" id="IPR036812">
    <property type="entry name" value="NAD(P)_OxRdtase_dom_sf"/>
</dbReference>
<dbReference type="AlphaFoldDB" id="A0A1G4JEU7"/>
<dbReference type="OrthoDB" id="37537at2759"/>
<dbReference type="Gene3D" id="3.20.20.100">
    <property type="entry name" value="NADP-dependent oxidoreductase domain"/>
    <property type="match status" value="1"/>
</dbReference>
<organism evidence="3 4">
    <name type="scientific">Lachancea dasiensis</name>
    <dbReference type="NCBI Taxonomy" id="1072105"/>
    <lineage>
        <taxon>Eukaryota</taxon>
        <taxon>Fungi</taxon>
        <taxon>Dikarya</taxon>
        <taxon>Ascomycota</taxon>
        <taxon>Saccharomycotina</taxon>
        <taxon>Saccharomycetes</taxon>
        <taxon>Saccharomycetales</taxon>
        <taxon>Saccharomycetaceae</taxon>
        <taxon>Lachancea</taxon>
    </lineage>
</organism>
<dbReference type="Proteomes" id="UP000190274">
    <property type="component" value="Chromosome E"/>
</dbReference>
<keyword evidence="1" id="KW-0560">Oxidoreductase</keyword>
<dbReference type="PANTHER" id="PTHR43625:SF78">
    <property type="entry name" value="PYRIDOXAL REDUCTASE-RELATED"/>
    <property type="match status" value="1"/>
</dbReference>
<dbReference type="InterPro" id="IPR023210">
    <property type="entry name" value="NADP_OxRdtase_dom"/>
</dbReference>